<dbReference type="SUPFAM" id="SSF158702">
    <property type="entry name" value="Sec63 N-terminal domain-like"/>
    <property type="match status" value="1"/>
</dbReference>
<gene>
    <name evidence="6" type="ORF">M0R45_012157</name>
</gene>
<feature type="domain" description="Helicase C-terminal" evidence="5">
    <location>
        <begin position="758"/>
        <end position="955"/>
    </location>
</feature>
<feature type="compositionally biased region" description="Polar residues" evidence="3">
    <location>
        <begin position="40"/>
        <end position="55"/>
    </location>
</feature>
<sequence>MASGSPPSRINQFFASKKRKPSSPASKSGRNEKDVKTVEGSPSTKGTLDNYLRTSQDSNNLVKPFYKVGESVARQDQVRRNLASEIDNSSKYECKQLPSSSQLQAHTSEASKANQREISKGLTKVEDVAAGGSSKDYSAFVEGVENAELKKFAADFLSLYCSDVQSNESSMSELKVNDHKRHASPSLLDGENKTFKKRHCSSDQSSEELETSCSAEKSCEAMQSACSDKNGVTIPNELLELQQTLKSCSNTPKLSVDIVDCYTPGSLIKSCVRQTPNSTRGSSLSSPGEAFWNDAIQLADGLCAQAAEATTASDSQYQGKSSCNLRNAHCDGKSKEMMGEGERMDNGADSEPMAKHRKDLHKEVSLLPVKHFDFSREDKTSNETMPHHLDTYNLKGMAHGGGEQSESSLIDHSGLRHAITMVRCSKSQANQVMFQGQDVDSVNAVTKIKVDLSRKDNGGMTFSSPGDEVIKLNDQDESSKARTPSSFVPLKDCLDLNGWLAPELCSIYRKKGISKLYPWQVECLQVDGVLQRRNLVYCASTSAGKSFVAEILMLRQVLSSGKIALLVLPYVSLCAEKAEHLEVLLEPLGKRVRSYYGNQGGGTLPKDTSVAVCTIEKANFLVNKLLEEGRLSEIGIVVIDELHMVGDPSRGYLLELLLTKLRYAAGEGNSESSSGESSGMSSVKADPAHGLQIVGMSATMPNVAAVADWLQAALYQTEFRPVPLEECIKVGNTIYNKKMEIIRTIPKAADLGGKDPDHVVELCNEVVQEGLSVLIFCSSRKGCESTARHVSRFLKKFSVNAHTDDGEFNDVKLAIDSLRRCPAGLDPVLEETLPSGVAYHHAGLTVEEREIVETCYRKGLVRVLTATSTLAAGVNLPARRVIFRQPRIGRDFIDGTRYRQMAGRAGRTGIDTKGESVLICKPEEIKRIMGILHESCLPLRSCLSEDMNGMTHAILEVVAGGIVQTAKDIHRYVRCTLLNSTKPFQDVVKSAQESLRWLCHRKFLDWNDDTKLYNTTPLGRAAFGSSLCPEESLIVLDDLSRAREGFVLASDLHLVYLVTPINVDVEPDWELYYERFMELSALDQSVGTRVGVTEPFLMRMAHGAPMRSSNRMRGNMKALLGNYENRLGTTKSTVLTDDQTVRVCKRLYVALILSRLVQEVAINEVCEAFKVARGMVQALQENAGRFASMVTMFCERLGWHDLEGLVGKFQNRVSFGVRAEIVELTTIPFVKGSRARALYKAGLRTPLAIAEASVSEIVKALFESSSWAAQEGSAQRRIQVGVAKKIKNGAHKIVLEKAEEARVAAFSAFKSLGLEVPQFSRPLFPTAGGSPSMQGTTNSSGDENTGIFVNAPVEDAAKPSLEGRVPSEKLVSEGAKLTKASDIGTVASGEVNSSGVMQIKFDAENSVIPMEGSVTIGDELNDTVHQTKNADLNSSIKIDSLGDRNRIYNESLDPKKQGSCERENFSFGYKGNACEKGPIHAIYTPGGIDSFLDIWQTTLEFHFDIHYNKRSELNSVAPFEIHGMAICWEDSPVYYVNIPKDLLWSGSSSKTGSLCLTGSGDRSNVLPLDDLLELARRRWSRIGEIMGKRGVRKFTWMLKSQIQALNCPAVQVQRFGCQSLAGKSICFEIIDTSFLLLPPVRIQDGTDMCIVAWILWPDEEKSSNPNLEKEVKKRLSSEAAAAANRNGRWKNQMRRAAHNGCCRRVAQTRALCSILWKLLVAEDLTEALINIEAPLVNILADMELWGVGLDMEGCLRARNLLGKKLRHLEKEAYKLAGMTFSLYTAADIANVLYGHLKLPIPEVRNKGKQHPSTDKHCLDLLRDEHPIIPIIKEHRTLAKLLNCTLGSICSLARLSLLVGFQWRNLISSVWNIWLTSK</sequence>
<protein>
    <recommendedName>
        <fullName evidence="8">Helicase and polymerase-containing protein TEBICHI</fullName>
    </recommendedName>
</protein>
<dbReference type="SMART" id="SM00487">
    <property type="entry name" value="DEXDc"/>
    <property type="match status" value="1"/>
</dbReference>
<proteinExistence type="predicted"/>
<dbReference type="Pfam" id="PF20470">
    <property type="entry name" value="HTH_61"/>
    <property type="match status" value="1"/>
</dbReference>
<dbReference type="PROSITE" id="PS51194">
    <property type="entry name" value="HELICASE_CTER"/>
    <property type="match status" value="1"/>
</dbReference>
<dbReference type="Pfam" id="PF25453">
    <property type="entry name" value="DUF7898"/>
    <property type="match status" value="1"/>
</dbReference>
<dbReference type="Pfam" id="PF21099">
    <property type="entry name" value="POLQ_helical"/>
    <property type="match status" value="1"/>
</dbReference>
<dbReference type="Proteomes" id="UP001457282">
    <property type="component" value="Unassembled WGS sequence"/>
</dbReference>
<dbReference type="Gene3D" id="3.40.50.300">
    <property type="entry name" value="P-loop containing nucleotide triphosphate hydrolases"/>
    <property type="match status" value="2"/>
</dbReference>
<dbReference type="Gene3D" id="1.10.3380.20">
    <property type="match status" value="1"/>
</dbReference>
<evidence type="ECO:0000259" key="5">
    <source>
        <dbReference type="PROSITE" id="PS51194"/>
    </source>
</evidence>
<dbReference type="InterPro" id="IPR011545">
    <property type="entry name" value="DEAD/DEAH_box_helicase_dom"/>
</dbReference>
<feature type="region of interest" description="Disordered" evidence="3">
    <location>
        <begin position="84"/>
        <end position="118"/>
    </location>
</feature>
<feature type="compositionally biased region" description="Polar residues" evidence="3">
    <location>
        <begin position="95"/>
        <end position="113"/>
    </location>
</feature>
<dbReference type="InterPro" id="IPR014001">
    <property type="entry name" value="Helicase_ATP-bd"/>
</dbReference>
<dbReference type="InterPro" id="IPR001098">
    <property type="entry name" value="DNA-dir_DNA_pol_A_palm_dom"/>
</dbReference>
<dbReference type="SUPFAM" id="SSF56672">
    <property type="entry name" value="DNA/RNA polymerases"/>
    <property type="match status" value="1"/>
</dbReference>
<dbReference type="InterPro" id="IPR046931">
    <property type="entry name" value="HTH_61"/>
</dbReference>
<keyword evidence="7" id="KW-1185">Reference proteome</keyword>
<feature type="compositionally biased region" description="Polar residues" evidence="3">
    <location>
        <begin position="1"/>
        <end position="14"/>
    </location>
</feature>
<evidence type="ECO:0008006" key="8">
    <source>
        <dbReference type="Google" id="ProtNLM"/>
    </source>
</evidence>
<comment type="caution">
    <text evidence="6">The sequence shown here is derived from an EMBL/GenBank/DDBJ whole genome shotgun (WGS) entry which is preliminary data.</text>
</comment>
<evidence type="ECO:0000256" key="1">
    <source>
        <dbReference type="ARBA" id="ARBA00022741"/>
    </source>
</evidence>
<evidence type="ECO:0000259" key="4">
    <source>
        <dbReference type="PROSITE" id="PS51192"/>
    </source>
</evidence>
<dbReference type="PANTHER" id="PTHR10133:SF62">
    <property type="entry name" value="DNA POLYMERASE THETA"/>
    <property type="match status" value="1"/>
</dbReference>
<dbReference type="PROSITE" id="PS51192">
    <property type="entry name" value="HELICASE_ATP_BIND_1"/>
    <property type="match status" value="1"/>
</dbReference>
<dbReference type="PANTHER" id="PTHR10133">
    <property type="entry name" value="DNA POLYMERASE I"/>
    <property type="match status" value="1"/>
</dbReference>
<evidence type="ECO:0000313" key="6">
    <source>
        <dbReference type="EMBL" id="KAK9946709.1"/>
    </source>
</evidence>
<dbReference type="Pfam" id="PF00476">
    <property type="entry name" value="DNA_pol_A"/>
    <property type="match status" value="1"/>
</dbReference>
<dbReference type="SMART" id="SM00490">
    <property type="entry name" value="HELICc"/>
    <property type="match status" value="1"/>
</dbReference>
<dbReference type="GO" id="GO:0003887">
    <property type="term" value="F:DNA-directed DNA polymerase activity"/>
    <property type="evidence" value="ECO:0007669"/>
    <property type="project" value="InterPro"/>
</dbReference>
<dbReference type="Pfam" id="PF00271">
    <property type="entry name" value="Helicase_C"/>
    <property type="match status" value="1"/>
</dbReference>
<keyword evidence="1" id="KW-0547">Nucleotide-binding</keyword>
<dbReference type="FunFam" id="1.20.1060.10:FF:000003">
    <property type="entry name" value="Helicase and polymerase-containing protein TEBICHI"/>
    <property type="match status" value="1"/>
</dbReference>
<evidence type="ECO:0000256" key="2">
    <source>
        <dbReference type="ARBA" id="ARBA00022840"/>
    </source>
</evidence>
<reference evidence="6 7" key="1">
    <citation type="journal article" date="2023" name="G3 (Bethesda)">
        <title>A chromosome-length genome assembly and annotation of blackberry (Rubus argutus, cv. 'Hillquist').</title>
        <authorList>
            <person name="Bruna T."/>
            <person name="Aryal R."/>
            <person name="Dudchenko O."/>
            <person name="Sargent D.J."/>
            <person name="Mead D."/>
            <person name="Buti M."/>
            <person name="Cavallini A."/>
            <person name="Hytonen T."/>
            <person name="Andres J."/>
            <person name="Pham M."/>
            <person name="Weisz D."/>
            <person name="Mascagni F."/>
            <person name="Usai G."/>
            <person name="Natali L."/>
            <person name="Bassil N."/>
            <person name="Fernandez G.E."/>
            <person name="Lomsadze A."/>
            <person name="Armour M."/>
            <person name="Olukolu B."/>
            <person name="Poorten T."/>
            <person name="Britton C."/>
            <person name="Davik J."/>
            <person name="Ashrafi H."/>
            <person name="Aiden E.L."/>
            <person name="Borodovsky M."/>
            <person name="Worthington M."/>
        </authorList>
    </citation>
    <scope>NUCLEOTIDE SEQUENCE [LARGE SCALE GENOMIC DNA]</scope>
    <source>
        <strain evidence="6">PI 553951</strain>
    </source>
</reference>
<dbReference type="Gene3D" id="3.30.420.10">
    <property type="entry name" value="Ribonuclease H-like superfamily/Ribonuclease H"/>
    <property type="match status" value="1"/>
</dbReference>
<name>A0AAW1YEV8_RUBAR</name>
<dbReference type="FunFam" id="1.10.3380.20:FF:000003">
    <property type="entry name" value="Helicase and polymerase-containing protein TEBICHI"/>
    <property type="match status" value="1"/>
</dbReference>
<evidence type="ECO:0000313" key="7">
    <source>
        <dbReference type="Proteomes" id="UP001457282"/>
    </source>
</evidence>
<dbReference type="GO" id="GO:0003677">
    <property type="term" value="F:DNA binding"/>
    <property type="evidence" value="ECO:0007669"/>
    <property type="project" value="InterPro"/>
</dbReference>
<dbReference type="EMBL" id="JBEDUW010000002">
    <property type="protein sequence ID" value="KAK9946709.1"/>
    <property type="molecule type" value="Genomic_DNA"/>
</dbReference>
<keyword evidence="2" id="KW-0067">ATP-binding</keyword>
<dbReference type="Gene3D" id="1.20.1060.10">
    <property type="entry name" value="Taq DNA Polymerase, Chain T, domain 4"/>
    <property type="match status" value="1"/>
</dbReference>
<dbReference type="GO" id="GO:0006261">
    <property type="term" value="P:DNA-templated DNA replication"/>
    <property type="evidence" value="ECO:0007669"/>
    <property type="project" value="InterPro"/>
</dbReference>
<feature type="domain" description="Helicase ATP-binding" evidence="4">
    <location>
        <begin position="526"/>
        <end position="718"/>
    </location>
</feature>
<dbReference type="Pfam" id="PF00270">
    <property type="entry name" value="DEAD"/>
    <property type="match status" value="1"/>
</dbReference>
<dbReference type="InterPro" id="IPR043502">
    <property type="entry name" value="DNA/RNA_pol_sf"/>
</dbReference>
<dbReference type="FunFam" id="3.40.50.300:FF:000968">
    <property type="entry name" value="Helicase and polymerase-containing protein TEBICHI"/>
    <property type="match status" value="1"/>
</dbReference>
<dbReference type="CDD" id="cd18026">
    <property type="entry name" value="DEXHc_POLQ-like"/>
    <property type="match status" value="1"/>
</dbReference>
<organism evidence="6 7">
    <name type="scientific">Rubus argutus</name>
    <name type="common">Southern blackberry</name>
    <dbReference type="NCBI Taxonomy" id="59490"/>
    <lineage>
        <taxon>Eukaryota</taxon>
        <taxon>Viridiplantae</taxon>
        <taxon>Streptophyta</taxon>
        <taxon>Embryophyta</taxon>
        <taxon>Tracheophyta</taxon>
        <taxon>Spermatophyta</taxon>
        <taxon>Magnoliopsida</taxon>
        <taxon>eudicotyledons</taxon>
        <taxon>Gunneridae</taxon>
        <taxon>Pentapetalae</taxon>
        <taxon>rosids</taxon>
        <taxon>fabids</taxon>
        <taxon>Rosales</taxon>
        <taxon>Rosaceae</taxon>
        <taxon>Rosoideae</taxon>
        <taxon>Rosoideae incertae sedis</taxon>
        <taxon>Rubus</taxon>
    </lineage>
</organism>
<dbReference type="InterPro" id="IPR057220">
    <property type="entry name" value="DUF7898"/>
</dbReference>
<dbReference type="InterPro" id="IPR002298">
    <property type="entry name" value="DNA_polymerase_A"/>
</dbReference>
<accession>A0AAW1YEV8</accession>
<dbReference type="InterPro" id="IPR048960">
    <property type="entry name" value="POLQ-like_helical"/>
</dbReference>
<dbReference type="CDD" id="cd18795">
    <property type="entry name" value="SF2_C_Ski2"/>
    <property type="match status" value="1"/>
</dbReference>
<dbReference type="InterPro" id="IPR027417">
    <property type="entry name" value="P-loop_NTPase"/>
</dbReference>
<evidence type="ECO:0000256" key="3">
    <source>
        <dbReference type="SAM" id="MobiDB-lite"/>
    </source>
</evidence>
<dbReference type="GO" id="GO:0006302">
    <property type="term" value="P:double-strand break repair"/>
    <property type="evidence" value="ECO:0007669"/>
    <property type="project" value="TreeGrafter"/>
</dbReference>
<dbReference type="SUPFAM" id="SSF52540">
    <property type="entry name" value="P-loop containing nucleoside triphosphate hydrolases"/>
    <property type="match status" value="1"/>
</dbReference>
<dbReference type="InterPro" id="IPR036397">
    <property type="entry name" value="RNaseH_sf"/>
</dbReference>
<feature type="region of interest" description="Disordered" evidence="3">
    <location>
        <begin position="171"/>
        <end position="201"/>
    </location>
</feature>
<dbReference type="InterPro" id="IPR001650">
    <property type="entry name" value="Helicase_C-like"/>
</dbReference>
<dbReference type="FunFam" id="3.40.50.300:FF:001000">
    <property type="entry name" value="Helicase and polymerase-containing protein TEBICHI"/>
    <property type="match status" value="1"/>
</dbReference>
<dbReference type="GO" id="GO:0005524">
    <property type="term" value="F:ATP binding"/>
    <property type="evidence" value="ECO:0007669"/>
    <property type="project" value="UniProtKB-KW"/>
</dbReference>
<feature type="region of interest" description="Disordered" evidence="3">
    <location>
        <begin position="1"/>
        <end position="55"/>
    </location>
</feature>